<evidence type="ECO:0000313" key="11">
    <source>
        <dbReference type="EMBL" id="CAY70079.1"/>
    </source>
</evidence>
<evidence type="ECO:0000256" key="8">
    <source>
        <dbReference type="SAM" id="MobiDB-lite"/>
    </source>
</evidence>
<accession>C4R3M9</accession>
<dbReference type="Pfam" id="PF05743">
    <property type="entry name" value="UEV"/>
    <property type="match status" value="1"/>
</dbReference>
<comment type="similarity">
    <text evidence="2">Belongs to the ubiquitin-conjugating enzyme family. UEV subfamily.</text>
</comment>
<dbReference type="PANTHER" id="PTHR23306">
    <property type="entry name" value="TUMOR SUSCEPTIBILITY GENE 101 PROTEIN-RELATED"/>
    <property type="match status" value="1"/>
</dbReference>
<evidence type="ECO:0000256" key="4">
    <source>
        <dbReference type="ARBA" id="ARBA00022753"/>
    </source>
</evidence>
<keyword evidence="3 7" id="KW-0813">Transport</keyword>
<dbReference type="PROSITE" id="PS51322">
    <property type="entry name" value="UEV"/>
    <property type="match status" value="1"/>
</dbReference>
<evidence type="ECO:0000256" key="3">
    <source>
        <dbReference type="ARBA" id="ARBA00022448"/>
    </source>
</evidence>
<evidence type="ECO:0000313" key="12">
    <source>
        <dbReference type="Proteomes" id="UP000000314"/>
    </source>
</evidence>
<dbReference type="FunCoup" id="C4R3M9">
    <property type="interactions" value="577"/>
</dbReference>
<feature type="domain" description="UEV" evidence="10">
    <location>
        <begin position="6"/>
        <end position="163"/>
    </location>
</feature>
<dbReference type="KEGG" id="ppa:PAS_chr3_0136"/>
<dbReference type="RefSeq" id="XP_002492344.1">
    <property type="nucleotide sequence ID" value="XM_002492299.1"/>
</dbReference>
<dbReference type="InParanoid" id="C4R3M9"/>
<proteinExistence type="inferred from homology"/>
<dbReference type="OrthoDB" id="306304at2759"/>
<dbReference type="HOGENOM" id="CLU_740111_0_0_1"/>
<dbReference type="GeneID" id="8199415"/>
<dbReference type="InterPro" id="IPR008883">
    <property type="entry name" value="UEV_N"/>
</dbReference>
<dbReference type="CDD" id="cd11685">
    <property type="entry name" value="UEV_TSG101-like"/>
    <property type="match status" value="1"/>
</dbReference>
<sequence length="431" mass="49181">MGLPESLLRWLFQVLKPQYHNPVLCYQDVSLILMKYSSLKPRTRVFADNKGQDQLLLSLYGSIPCKHHNVTYEIPITIWIPLDYPNSHPTIYVTPSNETHVLNPNNYVDANGKVYHPFISQWHSVYGADKYNDPKKVQENRLLKLVEVIGDAFGREFPLFKRHAPPPIPGYDNPRQSPRLPTNEVNPMNSPRSEVLASSQPPPLPTKPKEYQSPPPDSSRPLNFNTSSHSTPSQQSLSSPQPGATVPYVYKDMLSSNFDQSHKGDEQHSLLTSLHKSLSVLLEQDLKLLYNEDILPQLQRIEKELLALKDLASKDDQLVKYYQTQIKKNKQILESKISEASYMIKNLSNDKSVDKIDEILVAETVVFNQLYDLRTEEASINDTIDIITKSHDSGSIDTDLFLKYTRQLSREKFMVIALTKKIITSIGIENK</sequence>
<dbReference type="EMBL" id="FN392321">
    <property type="protein sequence ID" value="CAY70079.1"/>
    <property type="molecule type" value="Genomic_DNA"/>
</dbReference>
<evidence type="ECO:0000256" key="1">
    <source>
        <dbReference type="ARBA" id="ARBA00004177"/>
    </source>
</evidence>
<dbReference type="GO" id="GO:0000813">
    <property type="term" value="C:ESCRT I complex"/>
    <property type="evidence" value="ECO:0007669"/>
    <property type="project" value="TreeGrafter"/>
</dbReference>
<keyword evidence="4" id="KW-0967">Endosome</keyword>
<dbReference type="SUPFAM" id="SSF54495">
    <property type="entry name" value="UBC-like"/>
    <property type="match status" value="1"/>
</dbReference>
<dbReference type="SMR" id="C4R3M9"/>
<dbReference type="Gene3D" id="6.10.140.820">
    <property type="match status" value="1"/>
</dbReference>
<dbReference type="GO" id="GO:0072666">
    <property type="term" value="P:establishment of protein localization to vacuole"/>
    <property type="evidence" value="ECO:0007669"/>
    <property type="project" value="UniProtKB-ARBA"/>
</dbReference>
<dbReference type="Proteomes" id="UP000000314">
    <property type="component" value="Chromosome 3"/>
</dbReference>
<evidence type="ECO:0000259" key="10">
    <source>
        <dbReference type="PROSITE" id="PS51322"/>
    </source>
</evidence>
<dbReference type="GO" id="GO:0043130">
    <property type="term" value="F:ubiquitin binding"/>
    <property type="evidence" value="ECO:0007669"/>
    <property type="project" value="TreeGrafter"/>
</dbReference>
<gene>
    <name evidence="11" type="ordered locus">PAS_chr3_0136</name>
</gene>
<dbReference type="PROSITE" id="PS51312">
    <property type="entry name" value="SB"/>
    <property type="match status" value="1"/>
</dbReference>
<dbReference type="Gene3D" id="3.10.110.10">
    <property type="entry name" value="Ubiquitin Conjugating Enzyme"/>
    <property type="match status" value="1"/>
</dbReference>
<dbReference type="PANTHER" id="PTHR23306:SF3">
    <property type="entry name" value="TUMOR SUPPRESSOR PROTEIN 101"/>
    <property type="match status" value="1"/>
</dbReference>
<keyword evidence="12" id="KW-1185">Reference proteome</keyword>
<feature type="domain" description="SB" evidence="9">
    <location>
        <begin position="364"/>
        <end position="431"/>
    </location>
</feature>
<comment type="subcellular location">
    <subcellularLocation>
        <location evidence="1">Endosome</location>
    </subcellularLocation>
</comment>
<dbReference type="InterPro" id="IPR017916">
    <property type="entry name" value="SB_dom"/>
</dbReference>
<evidence type="ECO:0000259" key="9">
    <source>
        <dbReference type="PROSITE" id="PS51312"/>
    </source>
</evidence>
<protein>
    <submittedName>
        <fullName evidence="11">Component of the ESCRT-I complex, which is involved in ubiquitin-dependent sorting of proteins into</fullName>
    </submittedName>
</protein>
<keyword evidence="5 7" id="KW-0653">Protein transport</keyword>
<dbReference type="STRING" id="644223.C4R3M9"/>
<dbReference type="GO" id="GO:0006886">
    <property type="term" value="P:intracellular protein transport"/>
    <property type="evidence" value="ECO:0007669"/>
    <property type="project" value="UniProtKB-ARBA"/>
</dbReference>
<dbReference type="InterPro" id="IPR052070">
    <property type="entry name" value="ESCRT-I_UEV_domain"/>
</dbReference>
<feature type="region of interest" description="Disordered" evidence="8">
    <location>
        <begin position="163"/>
        <end position="246"/>
    </location>
</feature>
<dbReference type="Pfam" id="PF09454">
    <property type="entry name" value="Vps23_core"/>
    <property type="match status" value="1"/>
</dbReference>
<evidence type="ECO:0000256" key="2">
    <source>
        <dbReference type="ARBA" id="ARBA00009594"/>
    </source>
</evidence>
<dbReference type="AlphaFoldDB" id="C4R3M9"/>
<evidence type="ECO:0000256" key="5">
    <source>
        <dbReference type="ARBA" id="ARBA00022927"/>
    </source>
</evidence>
<keyword evidence="6" id="KW-0175">Coiled coil</keyword>
<dbReference type="OMA" id="YMNFPQP"/>
<feature type="compositionally biased region" description="Polar residues" evidence="8">
    <location>
        <begin position="174"/>
        <end position="199"/>
    </location>
</feature>
<organism evidence="11 12">
    <name type="scientific">Komagataella phaffii (strain GS115 / ATCC 20864)</name>
    <name type="common">Yeast</name>
    <name type="synonym">Pichia pastoris</name>
    <dbReference type="NCBI Taxonomy" id="644223"/>
    <lineage>
        <taxon>Eukaryota</taxon>
        <taxon>Fungi</taxon>
        <taxon>Dikarya</taxon>
        <taxon>Ascomycota</taxon>
        <taxon>Saccharomycotina</taxon>
        <taxon>Pichiomycetes</taxon>
        <taxon>Pichiales</taxon>
        <taxon>Pichiaceae</taxon>
        <taxon>Komagataella</taxon>
    </lineage>
</organism>
<name>C4R3M9_KOMPG</name>
<evidence type="ECO:0000256" key="6">
    <source>
        <dbReference type="ARBA" id="ARBA00023054"/>
    </source>
</evidence>
<dbReference type="InterPro" id="IPR037202">
    <property type="entry name" value="ESCRT_assembly_dom"/>
</dbReference>
<dbReference type="SUPFAM" id="SSF140111">
    <property type="entry name" value="Endosomal sorting complex assembly domain"/>
    <property type="match status" value="1"/>
</dbReference>
<dbReference type="GO" id="GO:0043162">
    <property type="term" value="P:ubiquitin-dependent protein catabolic process via the multivesicular body sorting pathway"/>
    <property type="evidence" value="ECO:0007669"/>
    <property type="project" value="UniProtKB-ARBA"/>
</dbReference>
<reference evidence="11 12" key="1">
    <citation type="journal article" date="2009" name="Nat. Biotechnol.">
        <title>Genome sequence of the recombinant protein production host Pichia pastoris.</title>
        <authorList>
            <person name="De Schutter K."/>
            <person name="Lin Y.C."/>
            <person name="Tiels P."/>
            <person name="Van Hecke A."/>
            <person name="Glinka S."/>
            <person name="Weber-Lehmann J."/>
            <person name="Rouze P."/>
            <person name="Van de Peer Y."/>
            <person name="Callewaert N."/>
        </authorList>
    </citation>
    <scope>NUCLEOTIDE SEQUENCE [LARGE SCALE GENOMIC DNA]</scope>
    <source>
        <strain evidence="12">GS115 / ATCC 20864</strain>
    </source>
</reference>
<evidence type="ECO:0000256" key="7">
    <source>
        <dbReference type="PROSITE-ProRule" id="PRU00644"/>
    </source>
</evidence>
<dbReference type="InterPro" id="IPR016135">
    <property type="entry name" value="UBQ-conjugating_enzyme/RWD"/>
</dbReference>
<dbReference type="eggNOG" id="KOG2391">
    <property type="taxonomic scope" value="Eukaryota"/>
</dbReference>
<feature type="compositionally biased region" description="Low complexity" evidence="8">
    <location>
        <begin position="227"/>
        <end position="242"/>
    </location>
</feature>